<dbReference type="AlphaFoldDB" id="A0A198UHA9"/>
<evidence type="ECO:0000313" key="2">
    <source>
        <dbReference type="EMBL" id="OAV26756.1"/>
    </source>
</evidence>
<keyword evidence="3" id="KW-1185">Reference proteome</keyword>
<accession>A0A198UHA9</accession>
<organism evidence="1 3">
    <name type="scientific">Moraxella catarrhalis</name>
    <name type="common">Branhamella catarrhalis</name>
    <dbReference type="NCBI Taxonomy" id="480"/>
    <lineage>
        <taxon>Bacteria</taxon>
        <taxon>Pseudomonadati</taxon>
        <taxon>Pseudomonadota</taxon>
        <taxon>Gammaproteobacteria</taxon>
        <taxon>Moraxellales</taxon>
        <taxon>Moraxellaceae</taxon>
        <taxon>Moraxella</taxon>
    </lineage>
</organism>
<evidence type="ECO:0000313" key="1">
    <source>
        <dbReference type="EMBL" id="OAU95689.1"/>
    </source>
</evidence>
<comment type="caution">
    <text evidence="1">The sequence shown here is derived from an EMBL/GenBank/DDBJ whole genome shotgun (WGS) entry which is preliminary data.</text>
</comment>
<sequence length="89" mass="9891">MIEHHLTQEAKEFFDGKVTLDESYFDGIYKSECGAGGKTAVFGLLKQNDKVYTDAVKDTTNDMLMPIIATTIKADSFTRIVIEVIAPLM</sequence>
<proteinExistence type="predicted"/>
<gene>
    <name evidence="2" type="ORF">AO370_0589</name>
    <name evidence="1" type="ORF">AO384_1295</name>
</gene>
<reference evidence="3 4" key="1">
    <citation type="journal article" date="2016" name="Genome Biol. Evol.">
        <title>Comparative Genomic Analyses of the Moraxella catarrhalis Serosensitive and Seroresistant Lineages Demonstrate Their Independent Evolution.</title>
        <authorList>
            <person name="Earl J.P."/>
            <person name="de Vries S.P."/>
            <person name="Ahmed A."/>
            <person name="Powell E."/>
            <person name="Schultz M.P."/>
            <person name="Hermans P.W."/>
            <person name="Hill D.J."/>
            <person name="Zhou Z."/>
            <person name="Constantinidou C.I."/>
            <person name="Hu F.Z."/>
            <person name="Bootsma H.J."/>
            <person name="Ehrlich G.D."/>
        </authorList>
    </citation>
    <scope>NUCLEOTIDE SEQUENCE [LARGE SCALE GENOMIC DNA]</scope>
    <source>
        <strain evidence="2 4">F23</strain>
        <strain evidence="1 3">Z7542</strain>
    </source>
</reference>
<dbReference type="Proteomes" id="UP000078295">
    <property type="component" value="Unassembled WGS sequence"/>
</dbReference>
<dbReference type="Proteomes" id="UP000078228">
    <property type="component" value="Unassembled WGS sequence"/>
</dbReference>
<dbReference type="EMBL" id="LXHC01000022">
    <property type="protein sequence ID" value="OAU95689.1"/>
    <property type="molecule type" value="Genomic_DNA"/>
</dbReference>
<name>A0A198UHA9_MORCA</name>
<evidence type="ECO:0000313" key="3">
    <source>
        <dbReference type="Proteomes" id="UP000078228"/>
    </source>
</evidence>
<dbReference type="PATRIC" id="fig|480.228.peg.1368"/>
<evidence type="ECO:0000313" key="4">
    <source>
        <dbReference type="Proteomes" id="UP000078295"/>
    </source>
</evidence>
<protein>
    <submittedName>
        <fullName evidence="1">Mobile element protein</fullName>
    </submittedName>
</protein>
<dbReference type="EMBL" id="LXHQ01000020">
    <property type="protein sequence ID" value="OAV26756.1"/>
    <property type="molecule type" value="Genomic_DNA"/>
</dbReference>